<name>A0A9W2VUX5_PANPR</name>
<dbReference type="RefSeq" id="XP_053762445.1">
    <property type="nucleotide sequence ID" value="XM_053906470.1"/>
</dbReference>
<dbReference type="PROSITE" id="PS50805">
    <property type="entry name" value="KRAB"/>
    <property type="match status" value="1"/>
</dbReference>
<organism evidence="2 3">
    <name type="scientific">Panthera pardus</name>
    <name type="common">Leopard</name>
    <name type="synonym">Felis pardus</name>
    <dbReference type="NCBI Taxonomy" id="9691"/>
    <lineage>
        <taxon>Eukaryota</taxon>
        <taxon>Metazoa</taxon>
        <taxon>Chordata</taxon>
        <taxon>Craniata</taxon>
        <taxon>Vertebrata</taxon>
        <taxon>Euteleostomi</taxon>
        <taxon>Mammalia</taxon>
        <taxon>Eutheria</taxon>
        <taxon>Laurasiatheria</taxon>
        <taxon>Carnivora</taxon>
        <taxon>Feliformia</taxon>
        <taxon>Felidae</taxon>
        <taxon>Pantherinae</taxon>
        <taxon>Panthera</taxon>
    </lineage>
</organism>
<dbReference type="Gene3D" id="6.10.140.140">
    <property type="match status" value="1"/>
</dbReference>
<dbReference type="SUPFAM" id="SSF109640">
    <property type="entry name" value="KRAB domain (Kruppel-associated box)"/>
    <property type="match status" value="1"/>
</dbReference>
<keyword evidence="2" id="KW-1185">Reference proteome</keyword>
<dbReference type="PANTHER" id="PTHR23232">
    <property type="entry name" value="KRAB DOMAIN C2H2 ZINC FINGER"/>
    <property type="match status" value="1"/>
</dbReference>
<evidence type="ECO:0000259" key="1">
    <source>
        <dbReference type="PROSITE" id="PS50805"/>
    </source>
</evidence>
<dbReference type="SMART" id="SM00349">
    <property type="entry name" value="KRAB"/>
    <property type="match status" value="1"/>
</dbReference>
<protein>
    <submittedName>
        <fullName evidence="3">KRAB domain-containing protein 5-like</fullName>
    </submittedName>
</protein>
<accession>A0A9W2VUX5</accession>
<evidence type="ECO:0000313" key="2">
    <source>
        <dbReference type="Proteomes" id="UP001165780"/>
    </source>
</evidence>
<evidence type="ECO:0000313" key="3">
    <source>
        <dbReference type="RefSeq" id="XP_053762445.1"/>
    </source>
</evidence>
<dbReference type="AlphaFoldDB" id="A0A9W2VUX5"/>
<dbReference type="PANTHER" id="PTHR23232:SF160">
    <property type="entry name" value="KRAB DOMAIN-CONTAINING PROTEIN"/>
    <property type="match status" value="1"/>
</dbReference>
<dbReference type="InterPro" id="IPR036051">
    <property type="entry name" value="KRAB_dom_sf"/>
</dbReference>
<dbReference type="GeneID" id="128778089"/>
<gene>
    <name evidence="3" type="primary">LOC128778089</name>
</gene>
<dbReference type="InterPro" id="IPR050169">
    <property type="entry name" value="Krueppel_C2H2_ZnF"/>
</dbReference>
<dbReference type="InterPro" id="IPR001909">
    <property type="entry name" value="KRAB"/>
</dbReference>
<dbReference type="Proteomes" id="UP001165780">
    <property type="component" value="Unplaced"/>
</dbReference>
<dbReference type="Pfam" id="PF01352">
    <property type="entry name" value="KRAB"/>
    <property type="match status" value="1"/>
</dbReference>
<dbReference type="CDD" id="cd07765">
    <property type="entry name" value="KRAB_A-box"/>
    <property type="match status" value="1"/>
</dbReference>
<reference evidence="3" key="1">
    <citation type="submission" date="2025-08" db="UniProtKB">
        <authorList>
            <consortium name="RefSeq"/>
        </authorList>
    </citation>
    <scope>IDENTIFICATION</scope>
    <source>
        <tissue evidence="3">Whole blood</tissue>
    </source>
</reference>
<sequence length="148" mass="16646">MCKFAETLISGEGMDSNQDNNHTHGDQVTGEEVAVVALKALAPTSAGISPQKSSDKTLEEERKGAMANSQGLLTFRDVAIEFSQKELRCLNHSQWELYRDVMLENYGHLHFLGLVVSKPDLVIFLEHKKDVWAVRRKETVATHPGRWK</sequence>
<proteinExistence type="predicted"/>
<feature type="domain" description="KRAB" evidence="1">
    <location>
        <begin position="73"/>
        <end position="144"/>
    </location>
</feature>
<dbReference type="GO" id="GO:0006355">
    <property type="term" value="P:regulation of DNA-templated transcription"/>
    <property type="evidence" value="ECO:0007669"/>
    <property type="project" value="InterPro"/>
</dbReference>